<evidence type="ECO:0000259" key="2">
    <source>
        <dbReference type="PROSITE" id="PS50943"/>
    </source>
</evidence>
<dbReference type="SUPFAM" id="SSF47413">
    <property type="entry name" value="lambda repressor-like DNA-binding domains"/>
    <property type="match status" value="1"/>
</dbReference>
<dbReference type="Gene3D" id="1.10.260.40">
    <property type="entry name" value="lambda repressor-like DNA-binding domains"/>
    <property type="match status" value="1"/>
</dbReference>
<evidence type="ECO:0000313" key="4">
    <source>
        <dbReference type="Proteomes" id="UP000295142"/>
    </source>
</evidence>
<dbReference type="Proteomes" id="UP000295142">
    <property type="component" value="Unassembled WGS sequence"/>
</dbReference>
<keyword evidence="4" id="KW-1185">Reference proteome</keyword>
<organism evidence="3 4">
    <name type="scientific">Rhodovulum euryhalinum</name>
    <dbReference type="NCBI Taxonomy" id="35805"/>
    <lineage>
        <taxon>Bacteria</taxon>
        <taxon>Pseudomonadati</taxon>
        <taxon>Pseudomonadota</taxon>
        <taxon>Alphaproteobacteria</taxon>
        <taxon>Rhodobacterales</taxon>
        <taxon>Paracoccaceae</taxon>
        <taxon>Rhodovulum</taxon>
    </lineage>
</organism>
<name>A0A4R2K418_9RHOB</name>
<dbReference type="PANTHER" id="PTHR36924:SF1">
    <property type="entry name" value="ANTITOXIN HIGA-1"/>
    <property type="match status" value="1"/>
</dbReference>
<proteinExistence type="predicted"/>
<dbReference type="PANTHER" id="PTHR36924">
    <property type="entry name" value="ANTITOXIN HIGA-1"/>
    <property type="match status" value="1"/>
</dbReference>
<dbReference type="Pfam" id="PF01381">
    <property type="entry name" value="HTH_3"/>
    <property type="match status" value="1"/>
</dbReference>
<feature type="domain" description="HTH cro/C1-type" evidence="2">
    <location>
        <begin position="22"/>
        <end position="69"/>
    </location>
</feature>
<dbReference type="NCBIfam" id="TIGR02607">
    <property type="entry name" value="antidote_HigA"/>
    <property type="match status" value="1"/>
</dbReference>
<dbReference type="AlphaFoldDB" id="A0A4R2K418"/>
<protein>
    <submittedName>
        <fullName evidence="3">Addiction module HigA family antidote</fullName>
    </submittedName>
</protein>
<dbReference type="RefSeq" id="WP_132546811.1">
    <property type="nucleotide sequence ID" value="NZ_SLWW01000039.1"/>
</dbReference>
<dbReference type="InterPro" id="IPR010982">
    <property type="entry name" value="Lambda_DNA-bd_dom_sf"/>
</dbReference>
<evidence type="ECO:0000256" key="1">
    <source>
        <dbReference type="ARBA" id="ARBA00023125"/>
    </source>
</evidence>
<reference evidence="3 4" key="1">
    <citation type="submission" date="2019-03" db="EMBL/GenBank/DDBJ databases">
        <title>Genomic Encyclopedia of Type Strains, Phase IV (KMG-IV): sequencing the most valuable type-strain genomes for metagenomic binning, comparative biology and taxonomic classification.</title>
        <authorList>
            <person name="Goeker M."/>
        </authorList>
    </citation>
    <scope>NUCLEOTIDE SEQUENCE [LARGE SCALE GENOMIC DNA]</scope>
    <source>
        <strain evidence="3 4">DSM 4868</strain>
    </source>
</reference>
<dbReference type="InterPro" id="IPR001387">
    <property type="entry name" value="Cro/C1-type_HTH"/>
</dbReference>
<keyword evidence="1" id="KW-0238">DNA-binding</keyword>
<dbReference type="PROSITE" id="PS50943">
    <property type="entry name" value="HTH_CROC1"/>
    <property type="match status" value="1"/>
</dbReference>
<accession>A0A4R2K418</accession>
<evidence type="ECO:0000313" key="3">
    <source>
        <dbReference type="EMBL" id="TCO67883.1"/>
    </source>
</evidence>
<gene>
    <name evidence="3" type="ORF">EV655_1393</name>
</gene>
<dbReference type="CDD" id="cd00093">
    <property type="entry name" value="HTH_XRE"/>
    <property type="match status" value="1"/>
</dbReference>
<sequence>MSLITNPSHPGEVLHELYLLPLGMSAPALARHLLVPRTRIERLVKGETSLTADTAMRLATYFGTTPEYWMNLQRAWDLARARETVDVSGIVPLQAA</sequence>
<dbReference type="GO" id="GO:0003677">
    <property type="term" value="F:DNA binding"/>
    <property type="evidence" value="ECO:0007669"/>
    <property type="project" value="UniProtKB-KW"/>
</dbReference>
<dbReference type="EMBL" id="SLWW01000039">
    <property type="protein sequence ID" value="TCO67883.1"/>
    <property type="molecule type" value="Genomic_DNA"/>
</dbReference>
<dbReference type="InterPro" id="IPR013430">
    <property type="entry name" value="Toxin_antidote_HigA"/>
</dbReference>
<dbReference type="OrthoDB" id="3174593at2"/>
<comment type="caution">
    <text evidence="3">The sequence shown here is derived from an EMBL/GenBank/DDBJ whole genome shotgun (WGS) entry which is preliminary data.</text>
</comment>